<keyword evidence="3" id="KW-0479">Metal-binding</keyword>
<feature type="binding site" evidence="2">
    <location>
        <position position="131"/>
    </location>
    <ligand>
        <name>substrate</name>
    </ligand>
</feature>
<dbReference type="OrthoDB" id="7066556at2"/>
<evidence type="ECO:0000256" key="3">
    <source>
        <dbReference type="PIRSR" id="PIRSR603564-2"/>
    </source>
</evidence>
<name>A0A0U3B0Z3_9ALTE</name>
<dbReference type="EMBL" id="CP013650">
    <property type="protein sequence ID" value="ALS98952.1"/>
    <property type="molecule type" value="Genomic_DNA"/>
</dbReference>
<accession>A0A0U3B0Z3</accession>
<keyword evidence="6" id="KW-1185">Reference proteome</keyword>
<dbReference type="InterPro" id="IPR020084">
    <property type="entry name" value="NUDIX_hydrolase_CS"/>
</dbReference>
<keyword evidence="3" id="KW-0460">Magnesium</keyword>
<dbReference type="GO" id="GO:0046656">
    <property type="term" value="P:folic acid biosynthetic process"/>
    <property type="evidence" value="ECO:0007669"/>
    <property type="project" value="InterPro"/>
</dbReference>
<dbReference type="NCBIfam" id="NF006961">
    <property type="entry name" value="PRK09438.1"/>
    <property type="match status" value="1"/>
</dbReference>
<sequence length="145" mass="17118">MSFKRPESALVVIYDHHRRVLLLQRLDDADFWQSVTGTMEGQETPYQTALREVKEETGIDILHEGYTLKDELKINHYPIRSAWRYRYAPEVTHNKEHVFSLEVPSEQLIRLTEHSAYLWLPAEQAVAKVWSDTNRQAILQLSQNW</sequence>
<dbReference type="InterPro" id="IPR000086">
    <property type="entry name" value="NUDIX_hydrolase_dom"/>
</dbReference>
<reference evidence="5 6" key="1">
    <citation type="submission" date="2015-12" db="EMBL/GenBank/DDBJ databases">
        <title>Complete genome of Lacimicrobium alkaliphilum KCTC 32984.</title>
        <authorList>
            <person name="Kim S.-G."/>
            <person name="Lee Y.-J."/>
        </authorList>
    </citation>
    <scope>NUCLEOTIDE SEQUENCE [LARGE SCALE GENOMIC DNA]</scope>
    <source>
        <strain evidence="5 6">YelD216</strain>
    </source>
</reference>
<feature type="domain" description="Nudix hydrolase" evidence="4">
    <location>
        <begin position="4"/>
        <end position="142"/>
    </location>
</feature>
<dbReference type="GO" id="GO:0006754">
    <property type="term" value="P:ATP biosynthetic process"/>
    <property type="evidence" value="ECO:0007669"/>
    <property type="project" value="TreeGrafter"/>
</dbReference>
<organism evidence="5 6">
    <name type="scientific">Lacimicrobium alkaliphilum</name>
    <dbReference type="NCBI Taxonomy" id="1526571"/>
    <lineage>
        <taxon>Bacteria</taxon>
        <taxon>Pseudomonadati</taxon>
        <taxon>Pseudomonadota</taxon>
        <taxon>Gammaproteobacteria</taxon>
        <taxon>Alteromonadales</taxon>
        <taxon>Alteromonadaceae</taxon>
        <taxon>Lacimicrobium</taxon>
    </lineage>
</organism>
<feature type="binding site" evidence="2">
    <location>
        <position position="25"/>
    </location>
    <ligand>
        <name>substrate</name>
    </ligand>
</feature>
<dbReference type="GO" id="GO:0008828">
    <property type="term" value="F:dATP diphosphatase activity"/>
    <property type="evidence" value="ECO:0007669"/>
    <property type="project" value="InterPro"/>
</dbReference>
<evidence type="ECO:0000313" key="5">
    <source>
        <dbReference type="EMBL" id="ALS98952.1"/>
    </source>
</evidence>
<evidence type="ECO:0000259" key="4">
    <source>
        <dbReference type="PROSITE" id="PS51462"/>
    </source>
</evidence>
<dbReference type="KEGG" id="lal:AT746_12180"/>
<dbReference type="Gene3D" id="3.90.79.10">
    <property type="entry name" value="Nucleoside Triphosphate Pyrophosphohydrolase"/>
    <property type="match status" value="1"/>
</dbReference>
<dbReference type="GO" id="GO:0019177">
    <property type="term" value="F:dihydroneopterin triphosphate pyrophosphohydrolase activity"/>
    <property type="evidence" value="ECO:0007669"/>
    <property type="project" value="InterPro"/>
</dbReference>
<dbReference type="GO" id="GO:0046872">
    <property type="term" value="F:metal ion binding"/>
    <property type="evidence" value="ECO:0007669"/>
    <property type="project" value="UniProtKB-KW"/>
</dbReference>
<dbReference type="PROSITE" id="PS51462">
    <property type="entry name" value="NUDIX"/>
    <property type="match status" value="1"/>
</dbReference>
<proteinExistence type="predicted"/>
<dbReference type="InterPro" id="IPR003564">
    <property type="entry name" value="DHNTPase"/>
</dbReference>
<dbReference type="InterPro" id="IPR015797">
    <property type="entry name" value="NUDIX_hydrolase-like_dom_sf"/>
</dbReference>
<comment type="cofactor">
    <cofactor evidence="3">
        <name>Mg(2+)</name>
        <dbReference type="ChEBI" id="CHEBI:18420"/>
    </cofactor>
    <text evidence="3">Binds 1 Mg(2+) ion per subunit.</text>
</comment>
<dbReference type="Pfam" id="PF00293">
    <property type="entry name" value="NUDIX"/>
    <property type="match status" value="1"/>
</dbReference>
<dbReference type="AlphaFoldDB" id="A0A0U3B0Z3"/>
<dbReference type="PRINTS" id="PR01404">
    <property type="entry name" value="NPPPHYDRLASE"/>
</dbReference>
<protein>
    <recommendedName>
        <fullName evidence="4">Nudix hydrolase domain-containing protein</fullName>
    </recommendedName>
</protein>
<evidence type="ECO:0000256" key="2">
    <source>
        <dbReference type="PIRSR" id="PIRSR603564-1"/>
    </source>
</evidence>
<dbReference type="STRING" id="1526571.AT746_12180"/>
<dbReference type="CDD" id="cd04664">
    <property type="entry name" value="NUDIX_DHNTPase_like"/>
    <property type="match status" value="1"/>
</dbReference>
<feature type="binding site" evidence="3">
    <location>
        <position position="113"/>
    </location>
    <ligand>
        <name>Mg(2+)</name>
        <dbReference type="ChEBI" id="CHEBI:18420"/>
    </ligand>
</feature>
<gene>
    <name evidence="5" type="ORF">AT746_12180</name>
</gene>
<dbReference type="SUPFAM" id="SSF55811">
    <property type="entry name" value="Nudix"/>
    <property type="match status" value="1"/>
</dbReference>
<dbReference type="RefSeq" id="WP_062480689.1">
    <property type="nucleotide sequence ID" value="NZ_CP013650.1"/>
</dbReference>
<feature type="binding site" evidence="2">
    <location>
        <position position="36"/>
    </location>
    <ligand>
        <name>substrate</name>
    </ligand>
</feature>
<evidence type="ECO:0000256" key="1">
    <source>
        <dbReference type="ARBA" id="ARBA00022801"/>
    </source>
</evidence>
<dbReference type="GO" id="GO:0006167">
    <property type="term" value="P:AMP biosynthetic process"/>
    <property type="evidence" value="ECO:0007669"/>
    <property type="project" value="TreeGrafter"/>
</dbReference>
<feature type="binding site" evidence="2">
    <location>
        <position position="4"/>
    </location>
    <ligand>
        <name>substrate</name>
    </ligand>
</feature>
<dbReference type="Proteomes" id="UP000068447">
    <property type="component" value="Chromosome"/>
</dbReference>
<keyword evidence="1" id="KW-0378">Hydrolase</keyword>
<dbReference type="PANTHER" id="PTHR21340:SF0">
    <property type="entry name" value="BIS(5'-NUCLEOSYL)-TETRAPHOSPHATASE [ASYMMETRICAL]"/>
    <property type="match status" value="1"/>
</dbReference>
<feature type="binding site" evidence="3">
    <location>
        <position position="56"/>
    </location>
    <ligand>
        <name>Mg(2+)</name>
        <dbReference type="ChEBI" id="CHEBI:18420"/>
    </ligand>
</feature>
<dbReference type="PROSITE" id="PS00893">
    <property type="entry name" value="NUDIX_BOX"/>
    <property type="match status" value="1"/>
</dbReference>
<dbReference type="GO" id="GO:0004081">
    <property type="term" value="F:bis(5'-nucleosyl)-tetraphosphatase (asymmetrical) activity"/>
    <property type="evidence" value="ECO:0007669"/>
    <property type="project" value="TreeGrafter"/>
</dbReference>
<evidence type="ECO:0000313" key="6">
    <source>
        <dbReference type="Proteomes" id="UP000068447"/>
    </source>
</evidence>
<dbReference type="InterPro" id="IPR051325">
    <property type="entry name" value="Nudix_hydrolase_domain"/>
</dbReference>
<dbReference type="PANTHER" id="PTHR21340">
    <property type="entry name" value="DIADENOSINE 5,5-P1,P4-TETRAPHOSPHATE PYROPHOSPHOHYDROLASE MUTT"/>
    <property type="match status" value="1"/>
</dbReference>
<feature type="binding site" evidence="3">
    <location>
        <position position="52"/>
    </location>
    <ligand>
        <name>Mg(2+)</name>
        <dbReference type="ChEBI" id="CHEBI:18420"/>
    </ligand>
</feature>